<gene>
    <name evidence="1" type="ORF">H9564_02240</name>
</gene>
<dbReference type="EMBL" id="JACSQW010000004">
    <property type="protein sequence ID" value="MBD7894551.1"/>
    <property type="molecule type" value="Genomic_DNA"/>
</dbReference>
<dbReference type="Proteomes" id="UP000616837">
    <property type="component" value="Unassembled WGS sequence"/>
</dbReference>
<evidence type="ECO:0008006" key="3">
    <source>
        <dbReference type="Google" id="ProtNLM"/>
    </source>
</evidence>
<proteinExistence type="predicted"/>
<accession>A0ABR8PB91</accession>
<sequence>MTVKNKTVKMDAANKYIYFMKLDDEPKANKARMIGLQGQTSGTNTRQLQTLQTKMFDVKMAGSANQQRTVLAYFQTGDGLWDALKHAWKDQITIHLYRVDFNQVSGTKPSRQAPVEYAQCIISTLPNTETLNSVFQSSVVFEVQGIAQDGVITEDQLEDDAFDLGNALYGMLNPTEVGDGTATQVPGSVSTGKDK</sequence>
<name>A0ABR8PB91_9LACO</name>
<comment type="caution">
    <text evidence="1">The sequence shown here is derived from an EMBL/GenBank/DDBJ whole genome shotgun (WGS) entry which is preliminary data.</text>
</comment>
<protein>
    <recommendedName>
        <fullName evidence="3">Phage major tail protein, TP901-1 family</fullName>
    </recommendedName>
</protein>
<reference evidence="1 2" key="1">
    <citation type="submission" date="2020-08" db="EMBL/GenBank/DDBJ databases">
        <title>A Genomic Blueprint of the Chicken Gut Microbiome.</title>
        <authorList>
            <person name="Gilroy R."/>
            <person name="Ravi A."/>
            <person name="Getino M."/>
            <person name="Pursley I."/>
            <person name="Horton D.L."/>
            <person name="Alikhan N.-F."/>
            <person name="Baker D."/>
            <person name="Gharbi K."/>
            <person name="Hall N."/>
            <person name="Watson M."/>
            <person name="Adriaenssens E.M."/>
            <person name="Foster-Nyarko E."/>
            <person name="Jarju S."/>
            <person name="Secka A."/>
            <person name="Antonio M."/>
            <person name="Oren A."/>
            <person name="Chaudhuri R."/>
            <person name="La Ragione R.M."/>
            <person name="Hildebrand F."/>
            <person name="Pallen M.J."/>
        </authorList>
    </citation>
    <scope>NUCLEOTIDE SEQUENCE [LARGE SCALE GENOMIC DNA]</scope>
    <source>
        <strain evidence="1 2">Sa3CUN2</strain>
    </source>
</reference>
<keyword evidence="2" id="KW-1185">Reference proteome</keyword>
<evidence type="ECO:0000313" key="1">
    <source>
        <dbReference type="EMBL" id="MBD7894551.1"/>
    </source>
</evidence>
<dbReference type="RefSeq" id="WP_191683926.1">
    <property type="nucleotide sequence ID" value="NZ_JACSQW010000004.1"/>
</dbReference>
<evidence type="ECO:0000313" key="2">
    <source>
        <dbReference type="Proteomes" id="UP000616837"/>
    </source>
</evidence>
<organism evidence="1 2">
    <name type="scientific">Limosilactobacillus avistercoris</name>
    <dbReference type="NCBI Taxonomy" id="2762243"/>
    <lineage>
        <taxon>Bacteria</taxon>
        <taxon>Bacillati</taxon>
        <taxon>Bacillota</taxon>
        <taxon>Bacilli</taxon>
        <taxon>Lactobacillales</taxon>
        <taxon>Lactobacillaceae</taxon>
        <taxon>Limosilactobacillus</taxon>
    </lineage>
</organism>